<evidence type="ECO:0000256" key="3">
    <source>
        <dbReference type="ARBA" id="ARBA00022839"/>
    </source>
</evidence>
<dbReference type="Pfam" id="PF00929">
    <property type="entry name" value="RNase_T"/>
    <property type="match status" value="1"/>
</dbReference>
<dbReference type="STRING" id="1122192.SAMN02745673_03872"/>
<reference evidence="6 7" key="1">
    <citation type="submission" date="2017-02" db="EMBL/GenBank/DDBJ databases">
        <authorList>
            <person name="Peterson S.W."/>
        </authorList>
    </citation>
    <scope>NUCLEOTIDE SEQUENCE [LARGE SCALE GENOMIC DNA]</scope>
    <source>
        <strain evidence="6 7">DSM 45154</strain>
    </source>
</reference>
<dbReference type="SMART" id="SM00479">
    <property type="entry name" value="EXOIII"/>
    <property type="match status" value="1"/>
</dbReference>
<dbReference type="OrthoDB" id="9791657at2"/>
<dbReference type="Gene3D" id="3.30.420.10">
    <property type="entry name" value="Ribonuclease H-like superfamily/Ribonuclease H"/>
    <property type="match status" value="1"/>
</dbReference>
<sequence length="286" mass="30551">MRNRYPGACRTCGVKVAAGAGTATRGDGRWYVHCAEHVPAAAPAAPPPPRGDHPGWHTSLLAGYDCETSGRDPRSAFLVSAALVDTRGEQRSWLVDPGEREIPPAAVAVHGITTERARAEGVPAEQALDEIAEALSAHLAAGRGLVVFNAPFDLTVLDAELARRGMKSLTERVGHPPSPIIDPLVIDRGLDPHRGGPRTLGAMCAFYGFEVAGAHTANGDATACLELARELGARYPEIASDSLEELHERQVEWASAYARQRRGRRDRPQSDAGRGEWPVPFPIEGG</sequence>
<dbReference type="InterPro" id="IPR012337">
    <property type="entry name" value="RNaseH-like_sf"/>
</dbReference>
<dbReference type="GO" id="GO:0003676">
    <property type="term" value="F:nucleic acid binding"/>
    <property type="evidence" value="ECO:0007669"/>
    <property type="project" value="InterPro"/>
</dbReference>
<name>A0A1T4SS26_9ACTN</name>
<evidence type="ECO:0000256" key="1">
    <source>
        <dbReference type="ARBA" id="ARBA00022722"/>
    </source>
</evidence>
<dbReference type="PANTHER" id="PTHR30231:SF4">
    <property type="entry name" value="PROTEIN NEN2"/>
    <property type="match status" value="1"/>
</dbReference>
<dbReference type="InterPro" id="IPR013520">
    <property type="entry name" value="Ribonucl_H"/>
</dbReference>
<dbReference type="RefSeq" id="WP_078763139.1">
    <property type="nucleotide sequence ID" value="NZ_FUWS01000011.1"/>
</dbReference>
<keyword evidence="2" id="KW-0378">Hydrolase</keyword>
<evidence type="ECO:0000313" key="7">
    <source>
        <dbReference type="Proteomes" id="UP000190637"/>
    </source>
</evidence>
<dbReference type="CDD" id="cd06127">
    <property type="entry name" value="DEDDh"/>
    <property type="match status" value="1"/>
</dbReference>
<keyword evidence="3" id="KW-0269">Exonuclease</keyword>
<gene>
    <name evidence="6" type="ORF">SAMN02745673_03872</name>
</gene>
<feature type="domain" description="Exonuclease" evidence="5">
    <location>
        <begin position="60"/>
        <end position="237"/>
    </location>
</feature>
<dbReference type="EMBL" id="FUWS01000011">
    <property type="protein sequence ID" value="SKA31039.1"/>
    <property type="molecule type" value="Genomic_DNA"/>
</dbReference>
<accession>A0A1T4SS26</accession>
<dbReference type="NCBIfam" id="NF005927">
    <property type="entry name" value="PRK07942.1"/>
    <property type="match status" value="1"/>
</dbReference>
<dbReference type="GO" id="GO:0008408">
    <property type="term" value="F:3'-5' exonuclease activity"/>
    <property type="evidence" value="ECO:0007669"/>
    <property type="project" value="TreeGrafter"/>
</dbReference>
<dbReference type="GO" id="GO:0005829">
    <property type="term" value="C:cytosol"/>
    <property type="evidence" value="ECO:0007669"/>
    <property type="project" value="TreeGrafter"/>
</dbReference>
<evidence type="ECO:0000313" key="6">
    <source>
        <dbReference type="EMBL" id="SKA31039.1"/>
    </source>
</evidence>
<keyword evidence="1" id="KW-0540">Nuclease</keyword>
<dbReference type="PANTHER" id="PTHR30231">
    <property type="entry name" value="DNA POLYMERASE III SUBUNIT EPSILON"/>
    <property type="match status" value="1"/>
</dbReference>
<organism evidence="6 7">
    <name type="scientific">Marinactinospora thermotolerans DSM 45154</name>
    <dbReference type="NCBI Taxonomy" id="1122192"/>
    <lineage>
        <taxon>Bacteria</taxon>
        <taxon>Bacillati</taxon>
        <taxon>Actinomycetota</taxon>
        <taxon>Actinomycetes</taxon>
        <taxon>Streptosporangiales</taxon>
        <taxon>Nocardiopsidaceae</taxon>
        <taxon>Marinactinospora</taxon>
    </lineage>
</organism>
<dbReference type="AlphaFoldDB" id="A0A1T4SS26"/>
<protein>
    <submittedName>
        <fullName evidence="6">DNA polymerase III, epsilon subunit</fullName>
    </submittedName>
</protein>
<evidence type="ECO:0000259" key="5">
    <source>
        <dbReference type="SMART" id="SM00479"/>
    </source>
</evidence>
<dbReference type="InterPro" id="IPR036397">
    <property type="entry name" value="RNaseH_sf"/>
</dbReference>
<feature type="region of interest" description="Disordered" evidence="4">
    <location>
        <begin position="257"/>
        <end position="286"/>
    </location>
</feature>
<dbReference type="SUPFAM" id="SSF53098">
    <property type="entry name" value="Ribonuclease H-like"/>
    <property type="match status" value="1"/>
</dbReference>
<evidence type="ECO:0000256" key="4">
    <source>
        <dbReference type="SAM" id="MobiDB-lite"/>
    </source>
</evidence>
<evidence type="ECO:0000256" key="2">
    <source>
        <dbReference type="ARBA" id="ARBA00022801"/>
    </source>
</evidence>
<proteinExistence type="predicted"/>
<dbReference type="Proteomes" id="UP000190637">
    <property type="component" value="Unassembled WGS sequence"/>
</dbReference>
<keyword evidence="7" id="KW-1185">Reference proteome</keyword>